<name>A0ABY3W5H4_9MICC</name>
<sequence length="153" mass="17103">MDSMYYYDNYGHTHTRPALVRVFPDVAPTPPTPAPRRWNHPVGLLLTAMACAVALTYIPVLPPLIGVFTGLFGFVIAVLSLVSRWWWWADSRERAVAEGVWVARQSGYRADADGDHLRWLDQDGKVKRATVVPGDRGWNLMLYSLAADGAHRG</sequence>
<feature type="transmembrane region" description="Helical" evidence="1">
    <location>
        <begin position="64"/>
        <end position="87"/>
    </location>
</feature>
<evidence type="ECO:0000256" key="1">
    <source>
        <dbReference type="SAM" id="Phobius"/>
    </source>
</evidence>
<evidence type="ECO:0008006" key="4">
    <source>
        <dbReference type="Google" id="ProtNLM"/>
    </source>
</evidence>
<gene>
    <name evidence="2" type="ORF">MNQ99_16385</name>
</gene>
<proteinExistence type="predicted"/>
<dbReference type="RefSeq" id="WP_241913689.1">
    <property type="nucleotide sequence ID" value="NZ_CP093326.1"/>
</dbReference>
<keyword evidence="1" id="KW-1133">Transmembrane helix</keyword>
<keyword evidence="1" id="KW-0812">Transmembrane</keyword>
<evidence type="ECO:0000313" key="2">
    <source>
        <dbReference type="EMBL" id="UNK45475.1"/>
    </source>
</evidence>
<dbReference type="EMBL" id="CP093326">
    <property type="protein sequence ID" value="UNK45475.1"/>
    <property type="molecule type" value="Genomic_DNA"/>
</dbReference>
<organism evidence="2 3">
    <name type="scientific">Arthrobacter sulfonylureivorans</name>
    <dbReference type="NCBI Taxonomy" id="2486855"/>
    <lineage>
        <taxon>Bacteria</taxon>
        <taxon>Bacillati</taxon>
        <taxon>Actinomycetota</taxon>
        <taxon>Actinomycetes</taxon>
        <taxon>Micrococcales</taxon>
        <taxon>Micrococcaceae</taxon>
        <taxon>Arthrobacter</taxon>
    </lineage>
</organism>
<keyword evidence="3" id="KW-1185">Reference proteome</keyword>
<feature type="transmembrane region" description="Helical" evidence="1">
    <location>
        <begin position="42"/>
        <end position="58"/>
    </location>
</feature>
<keyword evidence="1" id="KW-0472">Membrane</keyword>
<reference evidence="2 3" key="1">
    <citation type="submission" date="2022-03" db="EMBL/GenBank/DDBJ databases">
        <title>Isotopic signatures of nitrous oxide derived from detoxification processes.</title>
        <authorList>
            <person name="Behrendt U."/>
            <person name="Buchen C."/>
            <person name="Well R."/>
            <person name="Ulrich A."/>
            <person name="Rohe L."/>
            <person name="Kolb S."/>
            <person name="Schloter M."/>
            <person name="Horn M.A."/>
            <person name="Augustin J."/>
        </authorList>
    </citation>
    <scope>NUCLEOTIDE SEQUENCE [LARGE SCALE GENOMIC DNA]</scope>
    <source>
        <strain evidence="2 3">S4-C24</strain>
    </source>
</reference>
<accession>A0ABY3W5H4</accession>
<protein>
    <recommendedName>
        <fullName evidence="4">DUF3093 domain-containing protein</fullName>
    </recommendedName>
</protein>
<evidence type="ECO:0000313" key="3">
    <source>
        <dbReference type="Proteomes" id="UP000829069"/>
    </source>
</evidence>
<dbReference type="Proteomes" id="UP000829069">
    <property type="component" value="Chromosome"/>
</dbReference>